<evidence type="ECO:0000313" key="4">
    <source>
        <dbReference type="Proteomes" id="UP000325081"/>
    </source>
</evidence>
<dbReference type="AlphaFoldDB" id="A0A5A7QTI3"/>
<sequence>MKPAIKTAILLLTLLTLAGLVQPRILPQDYTNNHSSRMRLLTSASLKHSASHSVAETICRWLGYWAADEIKFVCNGLVKREIDDLGRNPRPGPPAPRAGPGSRP</sequence>
<dbReference type="EMBL" id="BKCP01008292">
    <property type="protein sequence ID" value="GER48520.1"/>
    <property type="molecule type" value="Genomic_DNA"/>
</dbReference>
<proteinExistence type="predicted"/>
<dbReference type="Proteomes" id="UP000325081">
    <property type="component" value="Unassembled WGS sequence"/>
</dbReference>
<comment type="caution">
    <text evidence="3">The sequence shown here is derived from an EMBL/GenBank/DDBJ whole genome shotgun (WGS) entry which is preliminary data.</text>
</comment>
<evidence type="ECO:0000256" key="1">
    <source>
        <dbReference type="SAM" id="MobiDB-lite"/>
    </source>
</evidence>
<keyword evidence="2" id="KW-0732">Signal</keyword>
<feature type="signal peptide" evidence="2">
    <location>
        <begin position="1"/>
        <end position="23"/>
    </location>
</feature>
<name>A0A5A7QTI3_STRAF</name>
<evidence type="ECO:0000313" key="3">
    <source>
        <dbReference type="EMBL" id="GER48520.1"/>
    </source>
</evidence>
<accession>A0A5A7QTI3</accession>
<feature type="compositionally biased region" description="Pro residues" evidence="1">
    <location>
        <begin position="90"/>
        <end position="104"/>
    </location>
</feature>
<protein>
    <submittedName>
        <fullName evidence="3">ATP synthase protein 8</fullName>
    </submittedName>
</protein>
<gene>
    <name evidence="3" type="ORF">STAS_25683</name>
</gene>
<feature type="chain" id="PRO_5023074835" evidence="2">
    <location>
        <begin position="24"/>
        <end position="104"/>
    </location>
</feature>
<reference evidence="4" key="1">
    <citation type="journal article" date="2019" name="Curr. Biol.">
        <title>Genome Sequence of Striga asiatica Provides Insight into the Evolution of Plant Parasitism.</title>
        <authorList>
            <person name="Yoshida S."/>
            <person name="Kim S."/>
            <person name="Wafula E.K."/>
            <person name="Tanskanen J."/>
            <person name="Kim Y.M."/>
            <person name="Honaas L."/>
            <person name="Yang Z."/>
            <person name="Spallek T."/>
            <person name="Conn C.E."/>
            <person name="Ichihashi Y."/>
            <person name="Cheong K."/>
            <person name="Cui S."/>
            <person name="Der J.P."/>
            <person name="Gundlach H."/>
            <person name="Jiao Y."/>
            <person name="Hori C."/>
            <person name="Ishida J.K."/>
            <person name="Kasahara H."/>
            <person name="Kiba T."/>
            <person name="Kim M.S."/>
            <person name="Koo N."/>
            <person name="Laohavisit A."/>
            <person name="Lee Y.H."/>
            <person name="Lumba S."/>
            <person name="McCourt P."/>
            <person name="Mortimer J.C."/>
            <person name="Mutuku J.M."/>
            <person name="Nomura T."/>
            <person name="Sasaki-Sekimoto Y."/>
            <person name="Seto Y."/>
            <person name="Wang Y."/>
            <person name="Wakatake T."/>
            <person name="Sakakibara H."/>
            <person name="Demura T."/>
            <person name="Yamaguchi S."/>
            <person name="Yoneyama K."/>
            <person name="Manabe R.I."/>
            <person name="Nelson D.C."/>
            <person name="Schulman A.H."/>
            <person name="Timko M.P."/>
            <person name="dePamphilis C.W."/>
            <person name="Choi D."/>
            <person name="Shirasu K."/>
        </authorList>
    </citation>
    <scope>NUCLEOTIDE SEQUENCE [LARGE SCALE GENOMIC DNA]</scope>
    <source>
        <strain evidence="4">cv. UVA1</strain>
    </source>
</reference>
<keyword evidence="4" id="KW-1185">Reference proteome</keyword>
<evidence type="ECO:0000256" key="2">
    <source>
        <dbReference type="SAM" id="SignalP"/>
    </source>
</evidence>
<organism evidence="3 4">
    <name type="scientific">Striga asiatica</name>
    <name type="common">Asiatic witchweed</name>
    <name type="synonym">Buchnera asiatica</name>
    <dbReference type="NCBI Taxonomy" id="4170"/>
    <lineage>
        <taxon>Eukaryota</taxon>
        <taxon>Viridiplantae</taxon>
        <taxon>Streptophyta</taxon>
        <taxon>Embryophyta</taxon>
        <taxon>Tracheophyta</taxon>
        <taxon>Spermatophyta</taxon>
        <taxon>Magnoliopsida</taxon>
        <taxon>eudicotyledons</taxon>
        <taxon>Gunneridae</taxon>
        <taxon>Pentapetalae</taxon>
        <taxon>asterids</taxon>
        <taxon>lamiids</taxon>
        <taxon>Lamiales</taxon>
        <taxon>Orobanchaceae</taxon>
        <taxon>Buchnereae</taxon>
        <taxon>Striga</taxon>
    </lineage>
</organism>
<feature type="region of interest" description="Disordered" evidence="1">
    <location>
        <begin position="83"/>
        <end position="104"/>
    </location>
</feature>